<dbReference type="AlphaFoldDB" id="A0AAV4R1K8"/>
<evidence type="ECO:0000313" key="2">
    <source>
        <dbReference type="Proteomes" id="UP001054945"/>
    </source>
</evidence>
<accession>A0AAV4R1K8</accession>
<protein>
    <submittedName>
        <fullName evidence="1">Uncharacterized protein</fullName>
    </submittedName>
</protein>
<keyword evidence="2" id="KW-1185">Reference proteome</keyword>
<evidence type="ECO:0000313" key="1">
    <source>
        <dbReference type="EMBL" id="GIY15385.1"/>
    </source>
</evidence>
<proteinExistence type="predicted"/>
<sequence length="134" mass="15851">MTRQGKRFTTEQLECISQKVLTLKNTDEMSLLVYLILKTKLKIKDLLGWFNTDLDKRRTYLQEHDSSLLDDYTSVPKLFPKTHHAYLLQWKQACKLWLNVEGANFEMLKRCTIDAVTPQTEDEKMQTDEPPERE</sequence>
<dbReference type="Proteomes" id="UP001054945">
    <property type="component" value="Unassembled WGS sequence"/>
</dbReference>
<reference evidence="1 2" key="1">
    <citation type="submission" date="2021-06" db="EMBL/GenBank/DDBJ databases">
        <title>Caerostris extrusa draft genome.</title>
        <authorList>
            <person name="Kono N."/>
            <person name="Arakawa K."/>
        </authorList>
    </citation>
    <scope>NUCLEOTIDE SEQUENCE [LARGE SCALE GENOMIC DNA]</scope>
</reference>
<comment type="caution">
    <text evidence="1">The sequence shown here is derived from an EMBL/GenBank/DDBJ whole genome shotgun (WGS) entry which is preliminary data.</text>
</comment>
<gene>
    <name evidence="1" type="primary">AVEN_97855_1</name>
    <name evidence="1" type="ORF">CEXT_25961</name>
</gene>
<organism evidence="1 2">
    <name type="scientific">Caerostris extrusa</name>
    <name type="common">Bark spider</name>
    <name type="synonym">Caerostris bankana</name>
    <dbReference type="NCBI Taxonomy" id="172846"/>
    <lineage>
        <taxon>Eukaryota</taxon>
        <taxon>Metazoa</taxon>
        <taxon>Ecdysozoa</taxon>
        <taxon>Arthropoda</taxon>
        <taxon>Chelicerata</taxon>
        <taxon>Arachnida</taxon>
        <taxon>Araneae</taxon>
        <taxon>Araneomorphae</taxon>
        <taxon>Entelegynae</taxon>
        <taxon>Araneoidea</taxon>
        <taxon>Araneidae</taxon>
        <taxon>Caerostris</taxon>
    </lineage>
</organism>
<name>A0AAV4R1K8_CAEEX</name>
<dbReference type="EMBL" id="BPLR01007230">
    <property type="protein sequence ID" value="GIY15385.1"/>
    <property type="molecule type" value="Genomic_DNA"/>
</dbReference>